<dbReference type="InterPro" id="IPR025563">
    <property type="entry name" value="DUF4286"/>
</dbReference>
<protein>
    <submittedName>
        <fullName evidence="1">Uncharacterized protein DUF4286</fullName>
    </submittedName>
</protein>
<dbReference type="Proteomes" id="UP000245462">
    <property type="component" value="Unassembled WGS sequence"/>
</dbReference>
<evidence type="ECO:0000313" key="1">
    <source>
        <dbReference type="EMBL" id="PVZ09282.1"/>
    </source>
</evidence>
<reference evidence="1 2" key="1">
    <citation type="submission" date="2018-04" db="EMBL/GenBank/DDBJ databases">
        <title>Genomic Encyclopedia of Type Strains, Phase IV (KMG-IV): sequencing the most valuable type-strain genomes for metagenomic binning, comparative biology and taxonomic classification.</title>
        <authorList>
            <person name="Goeker M."/>
        </authorList>
    </citation>
    <scope>NUCLEOTIDE SEQUENCE [LARGE SCALE GENOMIC DNA]</scope>
    <source>
        <strain evidence="1 2">DSM 28520</strain>
    </source>
</reference>
<dbReference type="Pfam" id="PF14114">
    <property type="entry name" value="DUF4286"/>
    <property type="match status" value="1"/>
</dbReference>
<dbReference type="AlphaFoldDB" id="A0A2U1FAS5"/>
<accession>A0A2U1FAS5</accession>
<comment type="caution">
    <text evidence="1">The sequence shown here is derived from an EMBL/GenBank/DDBJ whole genome shotgun (WGS) entry which is preliminary data.</text>
</comment>
<keyword evidence="2" id="KW-1185">Reference proteome</keyword>
<proteinExistence type="predicted"/>
<dbReference type="OrthoDB" id="1121837at2"/>
<name>A0A2U1FAS5_9PORP</name>
<gene>
    <name evidence="1" type="ORF">C7382_10923</name>
</gene>
<organism evidence="1 2">
    <name type="scientific">Porphyromonas loveana</name>
    <dbReference type="NCBI Taxonomy" id="1884669"/>
    <lineage>
        <taxon>Bacteria</taxon>
        <taxon>Pseudomonadati</taxon>
        <taxon>Bacteroidota</taxon>
        <taxon>Bacteroidia</taxon>
        <taxon>Bacteroidales</taxon>
        <taxon>Porphyromonadaceae</taxon>
        <taxon>Porphyromonas</taxon>
    </lineage>
</organism>
<dbReference type="GeneID" id="94550914"/>
<evidence type="ECO:0000313" key="2">
    <source>
        <dbReference type="Proteomes" id="UP000245462"/>
    </source>
</evidence>
<sequence length="104" mass="11228">MILYNITWVTEPTLEAALIDYLGATFVPAVLADGCMHSPALHRIEREAAEGEGVSLALHFLAEEATSAAVYWSGTGSEHIAKLIAKFGNNRVMGFATTMTRIAF</sequence>
<dbReference type="EMBL" id="QEKY01000009">
    <property type="protein sequence ID" value="PVZ09282.1"/>
    <property type="molecule type" value="Genomic_DNA"/>
</dbReference>
<dbReference type="RefSeq" id="WP_116679447.1">
    <property type="nucleotide sequence ID" value="NZ_JBGXZY010000105.1"/>
</dbReference>